<gene>
    <name evidence="2" type="ORF">SAMN05444169_6309</name>
</gene>
<reference evidence="2 3" key="1">
    <citation type="submission" date="2016-11" db="EMBL/GenBank/DDBJ databases">
        <authorList>
            <person name="Jaros S."/>
            <person name="Januszkiewicz K."/>
            <person name="Wedrychowicz H."/>
        </authorList>
    </citation>
    <scope>NUCLEOTIDE SEQUENCE [LARGE SCALE GENOMIC DNA]</scope>
    <source>
        <strain evidence="2 3">GAS242</strain>
    </source>
</reference>
<evidence type="ECO:0000313" key="3">
    <source>
        <dbReference type="Proteomes" id="UP000190675"/>
    </source>
</evidence>
<dbReference type="OrthoDB" id="8128823at2"/>
<organism evidence="2 3">
    <name type="scientific">Bradyrhizobium erythrophlei</name>
    <dbReference type="NCBI Taxonomy" id="1437360"/>
    <lineage>
        <taxon>Bacteria</taxon>
        <taxon>Pseudomonadati</taxon>
        <taxon>Pseudomonadota</taxon>
        <taxon>Alphaproteobacteria</taxon>
        <taxon>Hyphomicrobiales</taxon>
        <taxon>Nitrobacteraceae</taxon>
        <taxon>Bradyrhizobium</taxon>
    </lineage>
</organism>
<feature type="compositionally biased region" description="Basic and acidic residues" evidence="1">
    <location>
        <begin position="1"/>
        <end position="35"/>
    </location>
</feature>
<feature type="region of interest" description="Disordered" evidence="1">
    <location>
        <begin position="1"/>
        <end position="39"/>
    </location>
</feature>
<proteinExistence type="predicted"/>
<dbReference type="Proteomes" id="UP000190675">
    <property type="component" value="Chromosome I"/>
</dbReference>
<dbReference type="EMBL" id="LT670818">
    <property type="protein sequence ID" value="SHH20594.1"/>
    <property type="molecule type" value="Genomic_DNA"/>
</dbReference>
<dbReference type="RefSeq" id="WP_079569266.1">
    <property type="nucleotide sequence ID" value="NZ_LT670818.1"/>
</dbReference>
<protein>
    <submittedName>
        <fullName evidence="2">Uncharacterized protein</fullName>
    </submittedName>
</protein>
<sequence length="60" mass="6824">MTDKITIEQKWHQQSEAAKNEAEQLPQGKERDALVRKARQLRTASQINGWLSSPGLQPPK</sequence>
<evidence type="ECO:0000313" key="2">
    <source>
        <dbReference type="EMBL" id="SHH20594.1"/>
    </source>
</evidence>
<accession>A0A1M5R2K5</accession>
<evidence type="ECO:0000256" key="1">
    <source>
        <dbReference type="SAM" id="MobiDB-lite"/>
    </source>
</evidence>
<dbReference type="AlphaFoldDB" id="A0A1M5R2K5"/>
<name>A0A1M5R2K5_9BRAD</name>